<dbReference type="AlphaFoldDB" id="A0A6P4JA36"/>
<protein>
    <submittedName>
        <fullName evidence="2">Uncharacterized protein</fullName>
    </submittedName>
</protein>
<organism evidence="1 2">
    <name type="scientific">Drosophila kikkawai</name>
    <name type="common">Fruit fly</name>
    <dbReference type="NCBI Taxonomy" id="30033"/>
    <lineage>
        <taxon>Eukaryota</taxon>
        <taxon>Metazoa</taxon>
        <taxon>Ecdysozoa</taxon>
        <taxon>Arthropoda</taxon>
        <taxon>Hexapoda</taxon>
        <taxon>Insecta</taxon>
        <taxon>Pterygota</taxon>
        <taxon>Neoptera</taxon>
        <taxon>Endopterygota</taxon>
        <taxon>Diptera</taxon>
        <taxon>Brachycera</taxon>
        <taxon>Muscomorpha</taxon>
        <taxon>Ephydroidea</taxon>
        <taxon>Drosophilidae</taxon>
        <taxon>Drosophila</taxon>
        <taxon>Sophophora</taxon>
    </lineage>
</organism>
<gene>
    <name evidence="2" type="primary">LOC108086044</name>
</gene>
<keyword evidence="1" id="KW-1185">Reference proteome</keyword>
<accession>A0A6P4JA36</accession>
<dbReference type="GeneID" id="108086044"/>
<dbReference type="RefSeq" id="XP_017038352.1">
    <property type="nucleotide sequence ID" value="XM_017182863.1"/>
</dbReference>
<proteinExistence type="predicted"/>
<dbReference type="SMART" id="SM00697">
    <property type="entry name" value="DM8"/>
    <property type="match status" value="1"/>
</dbReference>
<name>A0A6P4JA36_DROKI</name>
<evidence type="ECO:0000313" key="2">
    <source>
        <dbReference type="RefSeq" id="XP_017038352.1"/>
    </source>
</evidence>
<dbReference type="Proteomes" id="UP001652661">
    <property type="component" value="Chromosome 2L"/>
</dbReference>
<dbReference type="PANTHER" id="PTHR20898">
    <property type="entry name" value="DAEDALUS ON 3-RELATED-RELATED"/>
    <property type="match status" value="1"/>
</dbReference>
<dbReference type="OrthoDB" id="7834078at2759"/>
<sequence>MSRQRAESLLKQGDKEGCFVIHVQVFKRLNGYKPFLFNFTVDACQFLKGKRNKVTQFFYNLIAPPYSNISHPCPYNHDVFIELPITYVNHLLDTVLPVPEGNYLIHSVYYTHGMKLLELKSYMNIY</sequence>
<evidence type="ECO:0000313" key="1">
    <source>
        <dbReference type="Proteomes" id="UP001652661"/>
    </source>
</evidence>
<dbReference type="Pfam" id="PF06477">
    <property type="entry name" value="DUF1091"/>
    <property type="match status" value="1"/>
</dbReference>
<reference evidence="2" key="2">
    <citation type="submission" date="2025-08" db="UniProtKB">
        <authorList>
            <consortium name="RefSeq"/>
        </authorList>
    </citation>
    <scope>IDENTIFICATION</scope>
    <source>
        <strain evidence="2">14028-0561.14</strain>
        <tissue evidence="2">Whole fly</tissue>
    </source>
</reference>
<reference evidence="1" key="1">
    <citation type="submission" date="2025-05" db="UniProtKB">
        <authorList>
            <consortium name="RefSeq"/>
        </authorList>
    </citation>
    <scope>NUCLEOTIDE SEQUENCE [LARGE SCALE GENOMIC DNA]</scope>
    <source>
        <strain evidence="1">14028-0561.14</strain>
    </source>
</reference>
<dbReference type="InterPro" id="IPR010512">
    <property type="entry name" value="DUF1091"/>
</dbReference>
<dbReference type="PANTHER" id="PTHR20898:SF0">
    <property type="entry name" value="DAEDALUS ON 3-RELATED"/>
    <property type="match status" value="1"/>
</dbReference>